<evidence type="ECO:0000256" key="2">
    <source>
        <dbReference type="ARBA" id="ARBA00007349"/>
    </source>
</evidence>
<dbReference type="Proteomes" id="UP000025241">
    <property type="component" value="Chromosome I"/>
</dbReference>
<gene>
    <name evidence="7" type="primary">ttdT</name>
    <name evidence="7" type="ORF">PKB_5518</name>
</gene>
<comment type="similarity">
    <text evidence="2">Belongs to the SLC13A/DASS transporter (TC 2.A.47) family. DIT1 subfamily.</text>
</comment>
<evidence type="ECO:0000313" key="7">
    <source>
        <dbReference type="EMBL" id="CDF86828.1"/>
    </source>
</evidence>
<feature type="transmembrane region" description="Helical" evidence="6">
    <location>
        <begin position="29"/>
        <end position="46"/>
    </location>
</feature>
<dbReference type="STRING" id="1301098.PKB_5518"/>
<dbReference type="EMBL" id="HG322950">
    <property type="protein sequence ID" value="CDF86828.1"/>
    <property type="molecule type" value="Genomic_DNA"/>
</dbReference>
<dbReference type="HOGENOM" id="CLU_005170_7_3_6"/>
<dbReference type="InterPro" id="IPR030676">
    <property type="entry name" value="CitT-rel"/>
</dbReference>
<dbReference type="GO" id="GO:0016020">
    <property type="term" value="C:membrane"/>
    <property type="evidence" value="ECO:0007669"/>
    <property type="project" value="UniProtKB-SubCell"/>
</dbReference>
<feature type="transmembrane region" description="Helical" evidence="6">
    <location>
        <begin position="186"/>
        <end position="209"/>
    </location>
</feature>
<dbReference type="RefSeq" id="WP_043256225.1">
    <property type="nucleotide sequence ID" value="NZ_HG322950.1"/>
</dbReference>
<keyword evidence="8" id="KW-1185">Reference proteome</keyword>
<keyword evidence="5 6" id="KW-0472">Membrane</keyword>
<evidence type="ECO:0000256" key="3">
    <source>
        <dbReference type="ARBA" id="ARBA00022692"/>
    </source>
</evidence>
<reference evidence="7 8" key="2">
    <citation type="submission" date="2014-05" db="EMBL/GenBank/DDBJ databases">
        <title>Genome sequence of the 3-chlorobenzoate degrading bacterium Pseudomonas knackmussii B13 shows multiple evidence for horizontal gene transfer.</title>
        <authorList>
            <person name="Miyazaki R."/>
            <person name="Bertelli C."/>
            <person name="Falquet L."/>
            <person name="Robinson-Rechavi M."/>
            <person name="Gharib W."/>
            <person name="Roy S."/>
            <person name="Van der Meer J.R."/>
        </authorList>
    </citation>
    <scope>NUCLEOTIDE SEQUENCE [LARGE SCALE GENOMIC DNA]</scope>
    <source>
        <strain evidence="7 8">B13</strain>
    </source>
</reference>
<evidence type="ECO:0000256" key="4">
    <source>
        <dbReference type="ARBA" id="ARBA00022989"/>
    </source>
</evidence>
<dbReference type="InterPro" id="IPR001898">
    <property type="entry name" value="SLC13A/DASS"/>
</dbReference>
<dbReference type="PIRSF" id="PIRSF002457">
    <property type="entry name" value="DASS"/>
    <property type="match status" value="1"/>
</dbReference>
<organism evidence="7 8">
    <name type="scientific">Pseudomonas knackmussii (strain DSM 6978 / CCUG 54928 / LMG 23759 / B13)</name>
    <dbReference type="NCBI Taxonomy" id="1301098"/>
    <lineage>
        <taxon>Bacteria</taxon>
        <taxon>Pseudomonadati</taxon>
        <taxon>Pseudomonadota</taxon>
        <taxon>Gammaproteobacteria</taxon>
        <taxon>Pseudomonadales</taxon>
        <taxon>Pseudomonadaceae</taxon>
        <taxon>Pseudomonas</taxon>
    </lineage>
</organism>
<evidence type="ECO:0000313" key="8">
    <source>
        <dbReference type="Proteomes" id="UP000025241"/>
    </source>
</evidence>
<feature type="transmembrane region" description="Helical" evidence="6">
    <location>
        <begin position="53"/>
        <end position="70"/>
    </location>
</feature>
<feature type="transmembrane region" description="Helical" evidence="6">
    <location>
        <begin position="229"/>
        <end position="255"/>
    </location>
</feature>
<dbReference type="eggNOG" id="COG0471">
    <property type="taxonomic scope" value="Bacteria"/>
</dbReference>
<dbReference type="Pfam" id="PF00939">
    <property type="entry name" value="Na_sulph_symp"/>
    <property type="match status" value="1"/>
</dbReference>
<dbReference type="PATRIC" id="fig|1301098.3.peg.5496"/>
<evidence type="ECO:0000256" key="1">
    <source>
        <dbReference type="ARBA" id="ARBA00004141"/>
    </source>
</evidence>
<feature type="transmembrane region" description="Helical" evidence="6">
    <location>
        <begin position="380"/>
        <end position="407"/>
    </location>
</feature>
<accession>A0A024HQN1</accession>
<reference evidence="7 8" key="1">
    <citation type="submission" date="2013-03" db="EMBL/GenBank/DDBJ databases">
        <authorList>
            <person name="Linke B."/>
        </authorList>
    </citation>
    <scope>NUCLEOTIDE SEQUENCE [LARGE SCALE GENOMIC DNA]</scope>
    <source>
        <strain evidence="7 8">B13</strain>
    </source>
</reference>
<evidence type="ECO:0000256" key="6">
    <source>
        <dbReference type="SAM" id="Phobius"/>
    </source>
</evidence>
<feature type="transmembrane region" description="Helical" evidence="6">
    <location>
        <begin position="308"/>
        <end position="325"/>
    </location>
</feature>
<feature type="transmembrane region" description="Helical" evidence="6">
    <location>
        <begin position="284"/>
        <end position="302"/>
    </location>
</feature>
<keyword evidence="4 6" id="KW-1133">Transmembrane helix</keyword>
<dbReference type="PANTHER" id="PTHR42826">
    <property type="entry name" value="DICARBOXYLATE TRANSPORTER 2.1, CHLOROPLASTIC"/>
    <property type="match status" value="1"/>
</dbReference>
<proteinExistence type="inferred from homology"/>
<sequence length="484" mass="51534">MKLSWNYLLPALLALALAAIPAPAGLAPHAWYFFAIFAGVVLGLILEPLPGAVLGLIGIAVVAALAPWVLFSPEQLASPGFKPATEALAWALTGFSNSTVWLIFAAFMFALGYERTGLGRRIALLLVKAMGRRTLSLGYAVMLADLALAPFTPSNTARSGGTVFPVISNLPPLYDSRPNDPSARKIGSYIMWVGIASTCVTSSMFLTALAPNLLAAALVEKTAHVHLSWWNWFVAFAPLGFLLLALLPLLAYWLYPPQIKRNDKVPAWAAEELRTLGPLSRKEIILLVLVLAALAAWVFAAAWLDPALVGILVLVAMLLTGVVTWDDVLGNRAAWNTFAWFATLVALAGGLSKVGFVSWFGQLVATHMSGLSPTTAMLVLVSVFYLAHYLFASSTAHTTALLPVILAAGMGIPGIDLQVFALLLGTSLGLMGIITPYGTGPSPVYYGSGYLPSADYWRLGSIFGALFLFTLLALGAPWMMAVFG</sequence>
<name>A0A024HQN1_PSEKB</name>
<protein>
    <submittedName>
        <fullName evidence="7">L-tartrate/succinate antiporter</fullName>
    </submittedName>
</protein>
<dbReference type="NCBIfam" id="TIGR00785">
    <property type="entry name" value="dass"/>
    <property type="match status" value="1"/>
</dbReference>
<dbReference type="KEGG" id="pkc:PKB_5518"/>
<comment type="subcellular location">
    <subcellularLocation>
        <location evidence="1">Membrane</location>
        <topology evidence="1">Multi-pass membrane protein</topology>
    </subcellularLocation>
</comment>
<feature type="transmembrane region" description="Helical" evidence="6">
    <location>
        <begin position="419"/>
        <end position="439"/>
    </location>
</feature>
<feature type="transmembrane region" description="Helical" evidence="6">
    <location>
        <begin position="90"/>
        <end position="113"/>
    </location>
</feature>
<keyword evidence="3 6" id="KW-0812">Transmembrane</keyword>
<dbReference type="GO" id="GO:0022857">
    <property type="term" value="F:transmembrane transporter activity"/>
    <property type="evidence" value="ECO:0007669"/>
    <property type="project" value="InterPro"/>
</dbReference>
<dbReference type="OrthoDB" id="3170849at2"/>
<evidence type="ECO:0000256" key="5">
    <source>
        <dbReference type="ARBA" id="ARBA00023136"/>
    </source>
</evidence>
<dbReference type="AlphaFoldDB" id="A0A024HQN1"/>
<feature type="transmembrane region" description="Helical" evidence="6">
    <location>
        <begin position="459"/>
        <end position="483"/>
    </location>
</feature>
<feature type="transmembrane region" description="Helical" evidence="6">
    <location>
        <begin position="337"/>
        <end position="360"/>
    </location>
</feature>